<dbReference type="GO" id="GO:0042383">
    <property type="term" value="C:sarcolemma"/>
    <property type="evidence" value="ECO:0007669"/>
    <property type="project" value="UniProtKB-SubCell"/>
</dbReference>
<keyword evidence="8 13" id="KW-1133">Transmembrane helix</keyword>
<keyword evidence="15" id="KW-1185">Reference proteome</keyword>
<dbReference type="AlphaFoldDB" id="A0A9P0FKJ5"/>
<organism evidence="14 15">
    <name type="scientific">Brassicogethes aeneus</name>
    <name type="common">Rape pollen beetle</name>
    <name type="synonym">Meligethes aeneus</name>
    <dbReference type="NCBI Taxonomy" id="1431903"/>
    <lineage>
        <taxon>Eukaryota</taxon>
        <taxon>Metazoa</taxon>
        <taxon>Ecdysozoa</taxon>
        <taxon>Arthropoda</taxon>
        <taxon>Hexapoda</taxon>
        <taxon>Insecta</taxon>
        <taxon>Pterygota</taxon>
        <taxon>Neoptera</taxon>
        <taxon>Endopterygota</taxon>
        <taxon>Coleoptera</taxon>
        <taxon>Polyphaga</taxon>
        <taxon>Cucujiformia</taxon>
        <taxon>Nitidulidae</taxon>
        <taxon>Meligethinae</taxon>
        <taxon>Brassicogethes</taxon>
    </lineage>
</organism>
<keyword evidence="4" id="KW-1003">Cell membrane</keyword>
<comment type="subcellular location">
    <subcellularLocation>
        <location evidence="2">Cell membrane</location>
        <location evidence="2">Sarcolemma</location>
        <topology evidence="2">Single-pass type II membrane protein</topology>
    </subcellularLocation>
    <subcellularLocation>
        <location evidence="1">Cytoplasm</location>
        <location evidence="1">Cytoskeleton</location>
    </subcellularLocation>
</comment>
<evidence type="ECO:0000256" key="9">
    <source>
        <dbReference type="ARBA" id="ARBA00023136"/>
    </source>
</evidence>
<evidence type="ECO:0000256" key="2">
    <source>
        <dbReference type="ARBA" id="ARBA00004274"/>
    </source>
</evidence>
<keyword evidence="7" id="KW-0735">Signal-anchor</keyword>
<evidence type="ECO:0000256" key="13">
    <source>
        <dbReference type="SAM" id="Phobius"/>
    </source>
</evidence>
<reference evidence="14" key="1">
    <citation type="submission" date="2021-12" db="EMBL/GenBank/DDBJ databases">
        <authorList>
            <person name="King R."/>
        </authorList>
    </citation>
    <scope>NUCLEOTIDE SEQUENCE</scope>
</reference>
<proteinExistence type="inferred from homology"/>
<gene>
    <name evidence="14" type="ORF">MELIAE_LOCUS10551</name>
</gene>
<evidence type="ECO:0000256" key="12">
    <source>
        <dbReference type="ARBA" id="ARBA00023212"/>
    </source>
</evidence>
<keyword evidence="9 13" id="KW-0472">Membrane</keyword>
<comment type="similarity">
    <text evidence="3">Belongs to the sarcoglycan beta/delta/gamma/zeta family.</text>
</comment>
<dbReference type="OrthoDB" id="8881719at2759"/>
<dbReference type="EMBL" id="OV121138">
    <property type="protein sequence ID" value="CAH0560873.1"/>
    <property type="molecule type" value="Genomic_DNA"/>
</dbReference>
<keyword evidence="10" id="KW-1015">Disulfide bond</keyword>
<evidence type="ECO:0008006" key="16">
    <source>
        <dbReference type="Google" id="ProtNLM"/>
    </source>
</evidence>
<evidence type="ECO:0000256" key="3">
    <source>
        <dbReference type="ARBA" id="ARBA00007574"/>
    </source>
</evidence>
<dbReference type="InterPro" id="IPR039972">
    <property type="entry name" value="Sarcoglycan_gamma/delta/zeta"/>
</dbReference>
<dbReference type="GO" id="GO:0005856">
    <property type="term" value="C:cytoskeleton"/>
    <property type="evidence" value="ECO:0007669"/>
    <property type="project" value="UniProtKB-SubCell"/>
</dbReference>
<accession>A0A9P0FKJ5</accession>
<evidence type="ECO:0000256" key="11">
    <source>
        <dbReference type="ARBA" id="ARBA00023180"/>
    </source>
</evidence>
<dbReference type="Proteomes" id="UP001154078">
    <property type="component" value="Chromosome 7"/>
</dbReference>
<evidence type="ECO:0000313" key="15">
    <source>
        <dbReference type="Proteomes" id="UP001154078"/>
    </source>
</evidence>
<evidence type="ECO:0000256" key="5">
    <source>
        <dbReference type="ARBA" id="ARBA00022490"/>
    </source>
</evidence>
<dbReference type="PANTHER" id="PTHR12939:SF10">
    <property type="entry name" value="EG:4F1.1 PROTEIN"/>
    <property type="match status" value="1"/>
</dbReference>
<protein>
    <recommendedName>
        <fullName evidence="16">Delta-sarcoglycan</fullName>
    </recommendedName>
</protein>
<evidence type="ECO:0000256" key="6">
    <source>
        <dbReference type="ARBA" id="ARBA00022692"/>
    </source>
</evidence>
<evidence type="ECO:0000256" key="7">
    <source>
        <dbReference type="ARBA" id="ARBA00022968"/>
    </source>
</evidence>
<dbReference type="PANTHER" id="PTHR12939">
    <property type="entry name" value="SARCOGLYCAN"/>
    <property type="match status" value="1"/>
</dbReference>
<evidence type="ECO:0000256" key="4">
    <source>
        <dbReference type="ARBA" id="ARBA00022475"/>
    </source>
</evidence>
<evidence type="ECO:0000313" key="14">
    <source>
        <dbReference type="EMBL" id="CAH0560873.1"/>
    </source>
</evidence>
<keyword evidence="5" id="KW-0963">Cytoplasm</keyword>
<dbReference type="Pfam" id="PF04790">
    <property type="entry name" value="Sarcoglycan_1"/>
    <property type="match status" value="1"/>
</dbReference>
<dbReference type="GO" id="GO:0016012">
    <property type="term" value="C:sarcoglycan complex"/>
    <property type="evidence" value="ECO:0007669"/>
    <property type="project" value="InterPro"/>
</dbReference>
<sequence>MRMKKSPSQPSTSALENRTELDSFQNNVISLYGWRKKCLYMLMLVIILLVGINLGLTLWFMKVMQFSAVGMGQLKIVSGGLKLDGKAYILGNLIVSSIRSRVGHPIVFESTRNFTLRARNEKGKSSSWLKLGDDQFECMSSNFKVIDDKGTLLFSANKEEVYVGSETLKVNGEGGTIFRKAVQTPLVRAPPGHDLRLTSPTRQLSIYAPKGLKLESLAGKISAESFDNMTFRSEAGAVKLESSVILMPKLPTAKVNKRPIVTKKRNNIFQLCACGNGKLFLAPPHTVCATDEEHFCNM</sequence>
<name>A0A9P0FKJ5_BRAAE</name>
<dbReference type="GO" id="GO:0060047">
    <property type="term" value="P:heart contraction"/>
    <property type="evidence" value="ECO:0007669"/>
    <property type="project" value="TreeGrafter"/>
</dbReference>
<keyword evidence="6 13" id="KW-0812">Transmembrane</keyword>
<evidence type="ECO:0000256" key="1">
    <source>
        <dbReference type="ARBA" id="ARBA00004245"/>
    </source>
</evidence>
<dbReference type="InterPro" id="IPR006875">
    <property type="entry name" value="Sarcoglycan"/>
</dbReference>
<evidence type="ECO:0000256" key="8">
    <source>
        <dbReference type="ARBA" id="ARBA00022989"/>
    </source>
</evidence>
<feature type="transmembrane region" description="Helical" evidence="13">
    <location>
        <begin position="39"/>
        <end position="61"/>
    </location>
</feature>
<keyword evidence="12" id="KW-0206">Cytoskeleton</keyword>
<evidence type="ECO:0000256" key="10">
    <source>
        <dbReference type="ARBA" id="ARBA00023157"/>
    </source>
</evidence>
<keyword evidence="11" id="KW-0325">Glycoprotein</keyword>